<proteinExistence type="predicted"/>
<organism evidence="1 2">
    <name type="scientific">Lentinula raphanica</name>
    <dbReference type="NCBI Taxonomy" id="153919"/>
    <lineage>
        <taxon>Eukaryota</taxon>
        <taxon>Fungi</taxon>
        <taxon>Dikarya</taxon>
        <taxon>Basidiomycota</taxon>
        <taxon>Agaricomycotina</taxon>
        <taxon>Agaricomycetes</taxon>
        <taxon>Agaricomycetidae</taxon>
        <taxon>Agaricales</taxon>
        <taxon>Marasmiineae</taxon>
        <taxon>Omphalotaceae</taxon>
        <taxon>Lentinula</taxon>
    </lineage>
</organism>
<evidence type="ECO:0008006" key="3">
    <source>
        <dbReference type="Google" id="ProtNLM"/>
    </source>
</evidence>
<dbReference type="EMBL" id="MU805957">
    <property type="protein sequence ID" value="KAJ3844224.1"/>
    <property type="molecule type" value="Genomic_DNA"/>
</dbReference>
<gene>
    <name evidence="1" type="ORF">F5878DRAFT_526158</name>
</gene>
<protein>
    <recommendedName>
        <fullName evidence="3">BTB domain-containing protein</fullName>
    </recommendedName>
</protein>
<evidence type="ECO:0000313" key="1">
    <source>
        <dbReference type="EMBL" id="KAJ3844224.1"/>
    </source>
</evidence>
<name>A0AA38PJQ6_9AGAR</name>
<comment type="caution">
    <text evidence="1">The sequence shown here is derived from an EMBL/GenBank/DDBJ whole genome shotgun (WGS) entry which is preliminary data.</text>
</comment>
<sequence>MKYGAPGACYGAKAHLKLHNVEPNQFELLLSLLYPKSFLKHEPSSLTDWFNVLHASSKLNMREIVALAVSQLTPMASAVQKIEWGNKYNVKEWLKPAYMELVGKMEELSVEEQEKVGSEGTSLIRELRKGLKEKIEKFVDRDVYY</sequence>
<dbReference type="Gene3D" id="3.30.710.10">
    <property type="entry name" value="Potassium Channel Kv1.1, Chain A"/>
    <property type="match status" value="1"/>
</dbReference>
<dbReference type="Proteomes" id="UP001163846">
    <property type="component" value="Unassembled WGS sequence"/>
</dbReference>
<accession>A0AA38PJQ6</accession>
<dbReference type="InterPro" id="IPR011333">
    <property type="entry name" value="SKP1/BTB/POZ_sf"/>
</dbReference>
<keyword evidence="2" id="KW-1185">Reference proteome</keyword>
<evidence type="ECO:0000313" key="2">
    <source>
        <dbReference type="Proteomes" id="UP001163846"/>
    </source>
</evidence>
<dbReference type="AlphaFoldDB" id="A0AA38PJQ6"/>
<reference evidence="1" key="1">
    <citation type="submission" date="2022-08" db="EMBL/GenBank/DDBJ databases">
        <authorList>
            <consortium name="DOE Joint Genome Institute"/>
            <person name="Min B."/>
            <person name="Riley R."/>
            <person name="Sierra-Patev S."/>
            <person name="Naranjo-Ortiz M."/>
            <person name="Looney B."/>
            <person name="Konkel Z."/>
            <person name="Slot J.C."/>
            <person name="Sakamoto Y."/>
            <person name="Steenwyk J.L."/>
            <person name="Rokas A."/>
            <person name="Carro J."/>
            <person name="Camarero S."/>
            <person name="Ferreira P."/>
            <person name="Molpeceres G."/>
            <person name="Ruiz-Duenas F.J."/>
            <person name="Serrano A."/>
            <person name="Henrissat B."/>
            <person name="Drula E."/>
            <person name="Hughes K.W."/>
            <person name="Mata J.L."/>
            <person name="Ishikawa N.K."/>
            <person name="Vargas-Isla R."/>
            <person name="Ushijima S."/>
            <person name="Smith C.A."/>
            <person name="Ahrendt S."/>
            <person name="Andreopoulos W."/>
            <person name="He G."/>
            <person name="Labutti K."/>
            <person name="Lipzen A."/>
            <person name="Ng V."/>
            <person name="Sandor L."/>
            <person name="Barry K."/>
            <person name="Martinez A.T."/>
            <person name="Xiao Y."/>
            <person name="Gibbons J.G."/>
            <person name="Terashima K."/>
            <person name="Hibbett D.S."/>
            <person name="Grigoriev I.V."/>
        </authorList>
    </citation>
    <scope>NUCLEOTIDE SEQUENCE</scope>
    <source>
        <strain evidence="1">TFB9207</strain>
    </source>
</reference>